<dbReference type="Pfam" id="PF04434">
    <property type="entry name" value="SWIM"/>
    <property type="match status" value="1"/>
</dbReference>
<keyword evidence="2 4" id="KW-0863">Zinc-finger</keyword>
<dbReference type="EMBL" id="KZ663972">
    <property type="protein sequence ID" value="PPS08659.1"/>
    <property type="molecule type" value="Genomic_DNA"/>
</dbReference>
<organism evidence="6 7">
    <name type="scientific">Gossypium barbadense</name>
    <name type="common">Sea Island cotton</name>
    <name type="synonym">Hibiscus barbadensis</name>
    <dbReference type="NCBI Taxonomy" id="3634"/>
    <lineage>
        <taxon>Eukaryota</taxon>
        <taxon>Viridiplantae</taxon>
        <taxon>Streptophyta</taxon>
        <taxon>Embryophyta</taxon>
        <taxon>Tracheophyta</taxon>
        <taxon>Spermatophyta</taxon>
        <taxon>Magnoliopsida</taxon>
        <taxon>eudicotyledons</taxon>
        <taxon>Gunneridae</taxon>
        <taxon>Pentapetalae</taxon>
        <taxon>rosids</taxon>
        <taxon>malvids</taxon>
        <taxon>Malvales</taxon>
        <taxon>Malvaceae</taxon>
        <taxon>Malvoideae</taxon>
        <taxon>Gossypium</taxon>
    </lineage>
</organism>
<dbReference type="AlphaFoldDB" id="A0A2P5XZ88"/>
<evidence type="ECO:0000259" key="5">
    <source>
        <dbReference type="PROSITE" id="PS50966"/>
    </source>
</evidence>
<dbReference type="OrthoDB" id="1747431at2759"/>
<dbReference type="GO" id="GO:0008270">
    <property type="term" value="F:zinc ion binding"/>
    <property type="evidence" value="ECO:0007669"/>
    <property type="project" value="UniProtKB-KW"/>
</dbReference>
<evidence type="ECO:0000313" key="6">
    <source>
        <dbReference type="EMBL" id="PPS08659.1"/>
    </source>
</evidence>
<evidence type="ECO:0000256" key="3">
    <source>
        <dbReference type="ARBA" id="ARBA00022833"/>
    </source>
</evidence>
<evidence type="ECO:0000256" key="2">
    <source>
        <dbReference type="ARBA" id="ARBA00022771"/>
    </source>
</evidence>
<evidence type="ECO:0000313" key="7">
    <source>
        <dbReference type="Proteomes" id="UP000239757"/>
    </source>
</evidence>
<protein>
    <recommendedName>
        <fullName evidence="5">SWIM-type domain-containing protein</fullName>
    </recommendedName>
</protein>
<gene>
    <name evidence="6" type="ORF">GOBAR_AA11991</name>
</gene>
<name>A0A2P5XZ88_GOSBA</name>
<sequence length="122" mass="13869">MAANLVEGVNAVFKRKQHLPIASVFSATFYRLATLMSKMVFKQVNQMNAGFMHVEHVWKGNGADRDCRLSTRYPPRSYEVGLLNRQCDCGKFQALHYPCVHVIAACAEHSINVEQYVDEVYT</sequence>
<reference evidence="6 7" key="1">
    <citation type="submission" date="2015-01" db="EMBL/GenBank/DDBJ databases">
        <title>Genome of allotetraploid Gossypium barbadense reveals genomic plasticity and fiber elongation in cotton evolution.</title>
        <authorList>
            <person name="Chen X."/>
            <person name="Liu X."/>
            <person name="Zhao B."/>
            <person name="Zheng H."/>
            <person name="Hu Y."/>
            <person name="Lu G."/>
            <person name="Yang C."/>
            <person name="Chen J."/>
            <person name="Shan C."/>
            <person name="Zhang L."/>
            <person name="Zhou Y."/>
            <person name="Wang L."/>
            <person name="Guo W."/>
            <person name="Bai Y."/>
            <person name="Ruan J."/>
            <person name="Shangguan X."/>
            <person name="Mao Y."/>
            <person name="Jiang J."/>
            <person name="Zhu Y."/>
            <person name="Lei J."/>
            <person name="Kang H."/>
            <person name="Chen S."/>
            <person name="He X."/>
            <person name="Wang R."/>
            <person name="Wang Y."/>
            <person name="Chen J."/>
            <person name="Wang L."/>
            <person name="Yu S."/>
            <person name="Wang B."/>
            <person name="Wei J."/>
            <person name="Song S."/>
            <person name="Lu X."/>
            <person name="Gao Z."/>
            <person name="Gu W."/>
            <person name="Deng X."/>
            <person name="Ma D."/>
            <person name="Wang S."/>
            <person name="Liang W."/>
            <person name="Fang L."/>
            <person name="Cai C."/>
            <person name="Zhu X."/>
            <person name="Zhou B."/>
            <person name="Zhang Y."/>
            <person name="Chen Z."/>
            <person name="Xu S."/>
            <person name="Zhu R."/>
            <person name="Wang S."/>
            <person name="Zhang T."/>
            <person name="Zhao G."/>
        </authorList>
    </citation>
    <scope>NUCLEOTIDE SEQUENCE [LARGE SCALE GENOMIC DNA]</scope>
    <source>
        <strain evidence="7">cv. Xinhai21</strain>
        <tissue evidence="6">Leaf</tissue>
    </source>
</reference>
<keyword evidence="3" id="KW-0862">Zinc</keyword>
<accession>A0A2P5XZ88</accession>
<dbReference type="Proteomes" id="UP000239757">
    <property type="component" value="Unassembled WGS sequence"/>
</dbReference>
<dbReference type="InterPro" id="IPR007527">
    <property type="entry name" value="Znf_SWIM"/>
</dbReference>
<dbReference type="InterPro" id="IPR006564">
    <property type="entry name" value="Znf_PMZ"/>
</dbReference>
<evidence type="ECO:0000256" key="4">
    <source>
        <dbReference type="PROSITE-ProRule" id="PRU00325"/>
    </source>
</evidence>
<proteinExistence type="predicted"/>
<feature type="domain" description="SWIM-type" evidence="5">
    <location>
        <begin position="78"/>
        <end position="110"/>
    </location>
</feature>
<keyword evidence="1" id="KW-0479">Metal-binding</keyword>
<evidence type="ECO:0000256" key="1">
    <source>
        <dbReference type="ARBA" id="ARBA00022723"/>
    </source>
</evidence>
<dbReference type="SMART" id="SM00575">
    <property type="entry name" value="ZnF_PMZ"/>
    <property type="match status" value="1"/>
</dbReference>
<dbReference type="PROSITE" id="PS50966">
    <property type="entry name" value="ZF_SWIM"/>
    <property type="match status" value="1"/>
</dbReference>